<comment type="caution">
    <text evidence="3">The sequence shown here is derived from an EMBL/GenBank/DDBJ whole genome shotgun (WGS) entry which is preliminary data.</text>
</comment>
<feature type="compositionally biased region" description="Basic and acidic residues" evidence="1">
    <location>
        <begin position="140"/>
        <end position="153"/>
    </location>
</feature>
<feature type="compositionally biased region" description="Basic and acidic residues" evidence="1">
    <location>
        <begin position="164"/>
        <end position="179"/>
    </location>
</feature>
<evidence type="ECO:0000313" key="3">
    <source>
        <dbReference type="EMBL" id="OMP01550.1"/>
    </source>
</evidence>
<feature type="signal peptide" evidence="2">
    <location>
        <begin position="1"/>
        <end position="22"/>
    </location>
</feature>
<feature type="chain" id="PRO_5012277675" evidence="2">
    <location>
        <begin position="23"/>
        <end position="188"/>
    </location>
</feature>
<dbReference type="OrthoDB" id="1734141at2759"/>
<feature type="region of interest" description="Disordered" evidence="1">
    <location>
        <begin position="87"/>
        <end position="188"/>
    </location>
</feature>
<dbReference type="Proteomes" id="UP000187203">
    <property type="component" value="Unassembled WGS sequence"/>
</dbReference>
<dbReference type="AlphaFoldDB" id="A0A1R3K374"/>
<name>A0A1R3K374_9ROSI</name>
<accession>A0A1R3K374</accession>
<keyword evidence="4" id="KW-1185">Reference proteome</keyword>
<sequence>MKSFLSFLGFLSLLLLVDTTAAARKDGGEYWRAAIMKDESIPEAIEGALVRMDASSSDDKTNCHDSPKNVETKEEKIIVEEFELPRPNNYNNVQGGKSFADDFEPRPNVSSYGDDSQEKSFVKDFEPRPNVSAYGGDGNLRGEKKSFAKDFEPRPNVSAYGDNGDLKGEKKSFAADFEPRPNVSVYHD</sequence>
<dbReference type="Pfam" id="PF10950">
    <property type="entry name" value="Organ_specific"/>
    <property type="match status" value="2"/>
</dbReference>
<evidence type="ECO:0000313" key="4">
    <source>
        <dbReference type="Proteomes" id="UP000187203"/>
    </source>
</evidence>
<dbReference type="EMBL" id="AWUE01014742">
    <property type="protein sequence ID" value="OMP01550.1"/>
    <property type="molecule type" value="Genomic_DNA"/>
</dbReference>
<keyword evidence="2" id="KW-0732">Signal</keyword>
<organism evidence="3 4">
    <name type="scientific">Corchorus olitorius</name>
    <dbReference type="NCBI Taxonomy" id="93759"/>
    <lineage>
        <taxon>Eukaryota</taxon>
        <taxon>Viridiplantae</taxon>
        <taxon>Streptophyta</taxon>
        <taxon>Embryophyta</taxon>
        <taxon>Tracheophyta</taxon>
        <taxon>Spermatophyta</taxon>
        <taxon>Magnoliopsida</taxon>
        <taxon>eudicotyledons</taxon>
        <taxon>Gunneridae</taxon>
        <taxon>Pentapetalae</taxon>
        <taxon>rosids</taxon>
        <taxon>malvids</taxon>
        <taxon>Malvales</taxon>
        <taxon>Malvaceae</taxon>
        <taxon>Grewioideae</taxon>
        <taxon>Apeibeae</taxon>
        <taxon>Corchorus</taxon>
    </lineage>
</organism>
<gene>
    <name evidence="3" type="ORF">COLO4_11794</name>
</gene>
<dbReference type="PANTHER" id="PTHR33731">
    <property type="entry name" value="PROTEIN, PUTATIVE-RELATED"/>
    <property type="match status" value="1"/>
</dbReference>
<proteinExistence type="predicted"/>
<evidence type="ECO:0000256" key="1">
    <source>
        <dbReference type="SAM" id="MobiDB-lite"/>
    </source>
</evidence>
<feature type="compositionally biased region" description="Basic and acidic residues" evidence="1">
    <location>
        <begin position="116"/>
        <end position="127"/>
    </location>
</feature>
<reference evidence="4" key="1">
    <citation type="submission" date="2013-09" db="EMBL/GenBank/DDBJ databases">
        <title>Corchorus olitorius genome sequencing.</title>
        <authorList>
            <person name="Alam M."/>
            <person name="Haque M.S."/>
            <person name="Islam M.S."/>
            <person name="Emdad E.M."/>
            <person name="Islam M.M."/>
            <person name="Ahmed B."/>
            <person name="Halim A."/>
            <person name="Hossen Q.M.M."/>
            <person name="Hossain M.Z."/>
            <person name="Ahmed R."/>
            <person name="Khan M.M."/>
            <person name="Islam R."/>
            <person name="Rashid M.M."/>
            <person name="Khan S.A."/>
            <person name="Rahman M.S."/>
            <person name="Alam M."/>
            <person name="Yahiya A.S."/>
            <person name="Khan M.S."/>
            <person name="Azam M.S."/>
            <person name="Haque T."/>
            <person name="Lashkar M.Z.H."/>
            <person name="Akhand A.I."/>
            <person name="Morshed G."/>
            <person name="Roy S."/>
            <person name="Uddin K.S."/>
            <person name="Rabeya T."/>
            <person name="Hossain A.S."/>
            <person name="Chowdhury A."/>
            <person name="Snigdha A.R."/>
            <person name="Mortoza M.S."/>
            <person name="Matin S.A."/>
            <person name="Hoque S.M.E."/>
            <person name="Islam M.K."/>
            <person name="Roy D.K."/>
            <person name="Haider R."/>
            <person name="Moosa M.M."/>
            <person name="Elias S.M."/>
            <person name="Hasan A.M."/>
            <person name="Jahan S."/>
            <person name="Shafiuddin M."/>
            <person name="Mahmood N."/>
            <person name="Shommy N.S."/>
        </authorList>
    </citation>
    <scope>NUCLEOTIDE SEQUENCE [LARGE SCALE GENOMIC DNA]</scope>
    <source>
        <strain evidence="4">cv. O-4</strain>
    </source>
</reference>
<protein>
    <submittedName>
        <fullName evidence="3">Organ specific protein</fullName>
    </submittedName>
</protein>
<evidence type="ECO:0000256" key="2">
    <source>
        <dbReference type="SAM" id="SignalP"/>
    </source>
</evidence>
<dbReference type="PANTHER" id="PTHR33731:SF2">
    <property type="entry name" value="ORGAN-SPECIFIC PROTEIN S2-LIKE"/>
    <property type="match status" value="1"/>
</dbReference>
<dbReference type="InterPro" id="IPR024489">
    <property type="entry name" value="Organ_specific_prot"/>
</dbReference>